<dbReference type="Pfam" id="PF16149">
    <property type="entry name" value="DUF4857"/>
    <property type="match status" value="1"/>
</dbReference>
<dbReference type="STRING" id="880526.GCA_000427365_00958"/>
<feature type="transmembrane region" description="Helical" evidence="1">
    <location>
        <begin position="386"/>
        <end position="404"/>
    </location>
</feature>
<keyword evidence="3" id="KW-1185">Reference proteome</keyword>
<evidence type="ECO:0000313" key="2">
    <source>
        <dbReference type="EMBL" id="SUE33281.1"/>
    </source>
</evidence>
<keyword evidence="1" id="KW-1133">Transmembrane helix</keyword>
<accession>A0A379MNR5</accession>
<dbReference type="RefSeq" id="WP_027290711.1">
    <property type="nucleotide sequence ID" value="NZ_UGVL01000001.1"/>
</dbReference>
<keyword evidence="1" id="KW-0472">Membrane</keyword>
<reference evidence="2 3" key="1">
    <citation type="submission" date="2018-06" db="EMBL/GenBank/DDBJ databases">
        <authorList>
            <consortium name="Pathogen Informatics"/>
            <person name="Doyle S."/>
        </authorList>
    </citation>
    <scope>NUCLEOTIDE SEQUENCE [LARGE SCALE GENOMIC DNA]</scope>
    <source>
        <strain evidence="2 3">NCTC11190</strain>
    </source>
</reference>
<gene>
    <name evidence="2" type="ORF">NCTC11190_00487</name>
</gene>
<evidence type="ECO:0008006" key="4">
    <source>
        <dbReference type="Google" id="ProtNLM"/>
    </source>
</evidence>
<organism evidence="2 3">
    <name type="scientific">Rikenella microfusus</name>
    <dbReference type="NCBI Taxonomy" id="28139"/>
    <lineage>
        <taxon>Bacteria</taxon>
        <taxon>Pseudomonadati</taxon>
        <taxon>Bacteroidota</taxon>
        <taxon>Bacteroidia</taxon>
        <taxon>Bacteroidales</taxon>
        <taxon>Rikenellaceae</taxon>
        <taxon>Rikenella</taxon>
    </lineage>
</organism>
<name>A0A379MNR5_9BACT</name>
<dbReference type="InterPro" id="IPR032333">
    <property type="entry name" value="DUF4857"/>
</dbReference>
<dbReference type="OrthoDB" id="5365245at2"/>
<evidence type="ECO:0000256" key="1">
    <source>
        <dbReference type="SAM" id="Phobius"/>
    </source>
</evidence>
<feature type="transmembrane region" description="Helical" evidence="1">
    <location>
        <begin position="356"/>
        <end position="374"/>
    </location>
</feature>
<keyword evidence="1" id="KW-0812">Transmembrane</keyword>
<protein>
    <recommendedName>
        <fullName evidence="4">DUF4857 domain-containing protein</fullName>
    </recommendedName>
</protein>
<sequence length="406" mass="45409">MIRTSKILLYFIATVLLAWTLPWAYGLLGGASPSAPFTLYSSVSGEFSWLEATDRGIEYQDAAGRRFTDKQFDSILPFFYYRQLISDNRFPDSIRGVAVTPKLAQAGNFMFRSSPRQVNANVPGIYPLLESMSGRVDLEASDDVFRIDRNGITFIDCETNTVKADKSAAFTEMMRKKGFVFPARVIAGNPTTRKEYDEGFFITDNEGKLFHLKQTKGRPFVRAVELPEGLEVAQIFVTEYRGRQYFAFLTDKAGQFYALTTGDYALHPVAIPPLDLTRQGVMIVGNPFDWTVKVSDTDGAEHFYAIDGETFGRLKELHYPAPEPTALEKAGKFVFPFRLSFTSGSDTEVVPRVTDISAWALILGLVLAAAFCVIRKTNPVRQAPQCLFILVCGLYAFIGLLLFSRK</sequence>
<proteinExistence type="predicted"/>
<dbReference type="Proteomes" id="UP000255233">
    <property type="component" value="Unassembled WGS sequence"/>
</dbReference>
<evidence type="ECO:0000313" key="3">
    <source>
        <dbReference type="Proteomes" id="UP000255233"/>
    </source>
</evidence>
<dbReference type="EMBL" id="UGVL01000001">
    <property type="protein sequence ID" value="SUE33281.1"/>
    <property type="molecule type" value="Genomic_DNA"/>
</dbReference>
<feature type="transmembrane region" description="Helical" evidence="1">
    <location>
        <begin position="7"/>
        <end position="28"/>
    </location>
</feature>
<dbReference type="AlphaFoldDB" id="A0A379MNR5"/>